<dbReference type="InterPro" id="IPR032675">
    <property type="entry name" value="LRR_dom_sf"/>
</dbReference>
<reference evidence="2 3" key="1">
    <citation type="journal article" date="2019" name="Nat. Ecol. Evol.">
        <title>Megaphylogeny resolves global patterns of mushroom evolution.</title>
        <authorList>
            <person name="Varga T."/>
            <person name="Krizsan K."/>
            <person name="Foldi C."/>
            <person name="Dima B."/>
            <person name="Sanchez-Garcia M."/>
            <person name="Sanchez-Ramirez S."/>
            <person name="Szollosi G.J."/>
            <person name="Szarkandi J.G."/>
            <person name="Papp V."/>
            <person name="Albert L."/>
            <person name="Andreopoulos W."/>
            <person name="Angelini C."/>
            <person name="Antonin V."/>
            <person name="Barry K.W."/>
            <person name="Bougher N.L."/>
            <person name="Buchanan P."/>
            <person name="Buyck B."/>
            <person name="Bense V."/>
            <person name="Catcheside P."/>
            <person name="Chovatia M."/>
            <person name="Cooper J."/>
            <person name="Damon W."/>
            <person name="Desjardin D."/>
            <person name="Finy P."/>
            <person name="Geml J."/>
            <person name="Haridas S."/>
            <person name="Hughes K."/>
            <person name="Justo A."/>
            <person name="Karasinski D."/>
            <person name="Kautmanova I."/>
            <person name="Kiss B."/>
            <person name="Kocsube S."/>
            <person name="Kotiranta H."/>
            <person name="LaButti K.M."/>
            <person name="Lechner B.E."/>
            <person name="Liimatainen K."/>
            <person name="Lipzen A."/>
            <person name="Lukacs Z."/>
            <person name="Mihaltcheva S."/>
            <person name="Morgado L.N."/>
            <person name="Niskanen T."/>
            <person name="Noordeloos M.E."/>
            <person name="Ohm R.A."/>
            <person name="Ortiz-Santana B."/>
            <person name="Ovrebo C."/>
            <person name="Racz N."/>
            <person name="Riley R."/>
            <person name="Savchenko A."/>
            <person name="Shiryaev A."/>
            <person name="Soop K."/>
            <person name="Spirin V."/>
            <person name="Szebenyi C."/>
            <person name="Tomsovsky M."/>
            <person name="Tulloss R.E."/>
            <person name="Uehling J."/>
            <person name="Grigoriev I.V."/>
            <person name="Vagvolgyi C."/>
            <person name="Papp T."/>
            <person name="Martin F.M."/>
            <person name="Miettinen O."/>
            <person name="Hibbett D.S."/>
            <person name="Nagy L.G."/>
        </authorList>
    </citation>
    <scope>NUCLEOTIDE SEQUENCE [LARGE SCALE GENOMIC DNA]</scope>
    <source>
        <strain evidence="2 3">CBS 121175</strain>
    </source>
</reference>
<dbReference type="SUPFAM" id="SSF52047">
    <property type="entry name" value="RNI-like"/>
    <property type="match status" value="1"/>
</dbReference>
<dbReference type="EMBL" id="ML210154">
    <property type="protein sequence ID" value="TFK28620.1"/>
    <property type="molecule type" value="Genomic_DNA"/>
</dbReference>
<dbReference type="OrthoDB" id="3139399at2759"/>
<dbReference type="Gene3D" id="1.20.1280.50">
    <property type="match status" value="1"/>
</dbReference>
<gene>
    <name evidence="2" type="ORF">FA15DRAFT_747898</name>
</gene>
<dbReference type="Pfam" id="PF12937">
    <property type="entry name" value="F-box-like"/>
    <property type="match status" value="1"/>
</dbReference>
<evidence type="ECO:0000313" key="3">
    <source>
        <dbReference type="Proteomes" id="UP000307440"/>
    </source>
</evidence>
<accession>A0A5C3L796</accession>
<proteinExistence type="predicted"/>
<keyword evidence="3" id="KW-1185">Reference proteome</keyword>
<dbReference type="STRING" id="230819.A0A5C3L796"/>
<dbReference type="Proteomes" id="UP000307440">
    <property type="component" value="Unassembled WGS sequence"/>
</dbReference>
<dbReference type="Gene3D" id="3.80.10.10">
    <property type="entry name" value="Ribonuclease Inhibitor"/>
    <property type="match status" value="1"/>
</dbReference>
<dbReference type="AlphaFoldDB" id="A0A5C3L796"/>
<evidence type="ECO:0000259" key="1">
    <source>
        <dbReference type="Pfam" id="PF12937"/>
    </source>
</evidence>
<evidence type="ECO:0000313" key="2">
    <source>
        <dbReference type="EMBL" id="TFK28620.1"/>
    </source>
</evidence>
<name>A0A5C3L796_COPMA</name>
<feature type="domain" description="F-box" evidence="1">
    <location>
        <begin position="10"/>
        <end position="66"/>
    </location>
</feature>
<dbReference type="InterPro" id="IPR001810">
    <property type="entry name" value="F-box_dom"/>
</dbReference>
<organism evidence="2 3">
    <name type="scientific">Coprinopsis marcescibilis</name>
    <name type="common">Agaric fungus</name>
    <name type="synonym">Psathyrella marcescibilis</name>
    <dbReference type="NCBI Taxonomy" id="230819"/>
    <lineage>
        <taxon>Eukaryota</taxon>
        <taxon>Fungi</taxon>
        <taxon>Dikarya</taxon>
        <taxon>Basidiomycota</taxon>
        <taxon>Agaricomycotina</taxon>
        <taxon>Agaricomycetes</taxon>
        <taxon>Agaricomycetidae</taxon>
        <taxon>Agaricales</taxon>
        <taxon>Agaricineae</taxon>
        <taxon>Psathyrellaceae</taxon>
        <taxon>Coprinopsis</taxon>
    </lineage>
</organism>
<sequence length="505" mass="57587">MATTSITGVESLPNEVLNDIFGFSLPPTLEECTPDPSLAPLLLTHVCGRWRDVAQGSPRLWEQLSLKERRGNTIFVSDEEVKQEAKMMVRAYNFQLGLWSKFSGTLPLSFFFRFPLQPKNLERHTPYNLCQEFNETWKHLVITAVSAYHSRIRSLHISNGFRGFFEGQDSGNIRLPLTMPQLETLSLDIVTSRNQVVRRLSGYTSLRRVFLHPRVHVEDCDLSLYLPWQSITHLCLFFHKYPVLHNAIFALGSCPLLQQATLTIRGHPSLPNFPDLWEEPVVLRHLTHLEIDHGMTQPSTLYRHFEFPALRSLTIRNTECQRSLPADTSSPLIALSSMPKLASLIITNGQEWFFPDNLIDDLSSARNLVELKVESKTENCDVLFKRLATDAAFLPNLEKFEFSILGEWYAPVKPVWEEFLDMVVARRDLAKASGRKWNVALYGRKGDMRSGAQLTHPQAYIQNMMGGTPVFPLQLKRVGDSLKILDTAKTRCFLAPCPPLWVQSN</sequence>
<protein>
    <recommendedName>
        <fullName evidence="1">F-box domain-containing protein</fullName>
    </recommendedName>
</protein>